<keyword evidence="4 9" id="KW-0812">Transmembrane</keyword>
<keyword evidence="3" id="KW-1003">Cell membrane</keyword>
<dbReference type="EMBL" id="JAODBU010000003">
    <property type="protein sequence ID" value="MCT7398294.1"/>
    <property type="molecule type" value="Genomic_DNA"/>
</dbReference>
<evidence type="ECO:0000256" key="9">
    <source>
        <dbReference type="SAM" id="Phobius"/>
    </source>
</evidence>
<proteinExistence type="predicted"/>
<keyword evidence="7" id="KW-0811">Translocation</keyword>
<evidence type="ECO:0000256" key="8">
    <source>
        <dbReference type="ARBA" id="ARBA00023136"/>
    </source>
</evidence>
<evidence type="ECO:0000256" key="5">
    <source>
        <dbReference type="ARBA" id="ARBA00022927"/>
    </source>
</evidence>
<evidence type="ECO:0000313" key="10">
    <source>
        <dbReference type="EMBL" id="MCT7398294.1"/>
    </source>
</evidence>
<evidence type="ECO:0000256" key="1">
    <source>
        <dbReference type="ARBA" id="ARBA00004370"/>
    </source>
</evidence>
<dbReference type="InterPro" id="IPR038379">
    <property type="entry name" value="SecE_sf"/>
</dbReference>
<dbReference type="Gene3D" id="1.20.5.1030">
    <property type="entry name" value="Preprotein translocase secy subunit"/>
    <property type="match status" value="1"/>
</dbReference>
<dbReference type="PANTHER" id="PTHR33910">
    <property type="entry name" value="PROTEIN TRANSLOCASE SUBUNIT SECE"/>
    <property type="match status" value="1"/>
</dbReference>
<evidence type="ECO:0000256" key="6">
    <source>
        <dbReference type="ARBA" id="ARBA00022989"/>
    </source>
</evidence>
<evidence type="ECO:0000313" key="11">
    <source>
        <dbReference type="Proteomes" id="UP001431199"/>
    </source>
</evidence>
<comment type="caution">
    <text evidence="10">The sequence shown here is derived from an EMBL/GenBank/DDBJ whole genome shotgun (WGS) entry which is preliminary data.</text>
</comment>
<evidence type="ECO:0000256" key="2">
    <source>
        <dbReference type="ARBA" id="ARBA00022448"/>
    </source>
</evidence>
<keyword evidence="2" id="KW-0813">Transport</keyword>
<keyword evidence="8 9" id="KW-0472">Membrane</keyword>
<keyword evidence="11" id="KW-1185">Reference proteome</keyword>
<evidence type="ECO:0000256" key="7">
    <source>
        <dbReference type="ARBA" id="ARBA00023010"/>
    </source>
</evidence>
<sequence length="68" mass="7464">MGEASNKSKGSVKKWFAGLKAEFKRIIWPTKASVIRQTVVVTVITVILGVLISLIDQLIQFGLDHIIG</sequence>
<dbReference type="PANTHER" id="PTHR33910:SF1">
    <property type="entry name" value="PROTEIN TRANSLOCASE SUBUNIT SECE"/>
    <property type="match status" value="1"/>
</dbReference>
<keyword evidence="5" id="KW-0653">Protein transport</keyword>
<dbReference type="RefSeq" id="WP_022089873.1">
    <property type="nucleotide sequence ID" value="NZ_JAODBU010000003.1"/>
</dbReference>
<dbReference type="InterPro" id="IPR001901">
    <property type="entry name" value="Translocase_SecE/Sec61-g"/>
</dbReference>
<protein>
    <submittedName>
        <fullName evidence="10">Preprotein translocase subunit SecE</fullName>
    </submittedName>
</protein>
<evidence type="ECO:0000256" key="3">
    <source>
        <dbReference type="ARBA" id="ARBA00022475"/>
    </source>
</evidence>
<organism evidence="10 11">
    <name type="scientific">Eubacterium album</name>
    <dbReference type="NCBI Taxonomy" id="2978477"/>
    <lineage>
        <taxon>Bacteria</taxon>
        <taxon>Bacillati</taxon>
        <taxon>Bacillota</taxon>
        <taxon>Clostridia</taxon>
        <taxon>Eubacteriales</taxon>
        <taxon>Eubacteriaceae</taxon>
        <taxon>Eubacterium</taxon>
    </lineage>
</organism>
<gene>
    <name evidence="10" type="primary">secE</name>
    <name evidence="10" type="ORF">N5B56_04215</name>
</gene>
<dbReference type="NCBIfam" id="TIGR00964">
    <property type="entry name" value="secE_bact"/>
    <property type="match status" value="1"/>
</dbReference>
<feature type="transmembrane region" description="Helical" evidence="9">
    <location>
        <begin position="34"/>
        <end position="55"/>
    </location>
</feature>
<dbReference type="InterPro" id="IPR005807">
    <property type="entry name" value="SecE_bac"/>
</dbReference>
<dbReference type="Pfam" id="PF00584">
    <property type="entry name" value="SecE"/>
    <property type="match status" value="1"/>
</dbReference>
<dbReference type="Proteomes" id="UP001431199">
    <property type="component" value="Unassembled WGS sequence"/>
</dbReference>
<reference evidence="10" key="1">
    <citation type="submission" date="2022-09" db="EMBL/GenBank/DDBJ databases">
        <title>Eubacterium sp. LFL-14 isolated from human feces.</title>
        <authorList>
            <person name="Liu F."/>
        </authorList>
    </citation>
    <scope>NUCLEOTIDE SEQUENCE</scope>
    <source>
        <strain evidence="10">LFL-14</strain>
    </source>
</reference>
<accession>A0ABT2LYC1</accession>
<evidence type="ECO:0000256" key="4">
    <source>
        <dbReference type="ARBA" id="ARBA00022692"/>
    </source>
</evidence>
<keyword evidence="6 9" id="KW-1133">Transmembrane helix</keyword>
<name>A0ABT2LYC1_9FIRM</name>
<comment type="subcellular location">
    <subcellularLocation>
        <location evidence="1">Membrane</location>
    </subcellularLocation>
</comment>